<dbReference type="Proteomes" id="UP001230978">
    <property type="component" value="Chromosome"/>
</dbReference>
<feature type="transmembrane region" description="Helical" evidence="5">
    <location>
        <begin position="6"/>
        <end position="38"/>
    </location>
</feature>
<feature type="transmembrane region" description="Helical" evidence="5">
    <location>
        <begin position="225"/>
        <end position="244"/>
    </location>
</feature>
<dbReference type="RefSeq" id="WP_281464727.1">
    <property type="nucleotide sequence ID" value="NZ_CP124535.1"/>
</dbReference>
<proteinExistence type="predicted"/>
<dbReference type="GO" id="GO:0016874">
    <property type="term" value="F:ligase activity"/>
    <property type="evidence" value="ECO:0007669"/>
    <property type="project" value="UniProtKB-KW"/>
</dbReference>
<dbReference type="PANTHER" id="PTHR37422">
    <property type="entry name" value="TEICHURONIC ACID BIOSYNTHESIS PROTEIN TUAE"/>
    <property type="match status" value="1"/>
</dbReference>
<organism evidence="7 8">
    <name type="scientific">Fuscovulum ytuae</name>
    <dbReference type="NCBI Taxonomy" id="3042299"/>
    <lineage>
        <taxon>Bacteria</taxon>
        <taxon>Pseudomonadati</taxon>
        <taxon>Pseudomonadota</taxon>
        <taxon>Alphaproteobacteria</taxon>
        <taxon>Rhodobacterales</taxon>
        <taxon>Paracoccaceae</taxon>
        <taxon>Fuscovulum</taxon>
    </lineage>
</organism>
<evidence type="ECO:0000256" key="5">
    <source>
        <dbReference type="SAM" id="Phobius"/>
    </source>
</evidence>
<keyword evidence="4 5" id="KW-0472">Membrane</keyword>
<feature type="transmembrane region" description="Helical" evidence="5">
    <location>
        <begin position="364"/>
        <end position="384"/>
    </location>
</feature>
<feature type="transmembrane region" description="Helical" evidence="5">
    <location>
        <begin position="173"/>
        <end position="191"/>
    </location>
</feature>
<evidence type="ECO:0000313" key="8">
    <source>
        <dbReference type="Proteomes" id="UP001230978"/>
    </source>
</evidence>
<gene>
    <name evidence="7" type="ORF">QF092_14150</name>
</gene>
<keyword evidence="8" id="KW-1185">Reference proteome</keyword>
<keyword evidence="3 5" id="KW-1133">Transmembrane helix</keyword>
<feature type="transmembrane region" description="Helical" evidence="5">
    <location>
        <begin position="111"/>
        <end position="128"/>
    </location>
</feature>
<dbReference type="Pfam" id="PF04932">
    <property type="entry name" value="Wzy_C"/>
    <property type="match status" value="1"/>
</dbReference>
<evidence type="ECO:0000256" key="2">
    <source>
        <dbReference type="ARBA" id="ARBA00022692"/>
    </source>
</evidence>
<evidence type="ECO:0000256" key="3">
    <source>
        <dbReference type="ARBA" id="ARBA00022989"/>
    </source>
</evidence>
<feature type="transmembrane region" description="Helical" evidence="5">
    <location>
        <begin position="197"/>
        <end position="213"/>
    </location>
</feature>
<dbReference type="EMBL" id="CP124535">
    <property type="protein sequence ID" value="WGV15395.1"/>
    <property type="molecule type" value="Genomic_DNA"/>
</dbReference>
<protein>
    <submittedName>
        <fullName evidence="7">O-antigen ligase family protein</fullName>
    </submittedName>
</protein>
<reference evidence="7 8" key="1">
    <citation type="submission" date="2023-04" db="EMBL/GenBank/DDBJ databases">
        <title>YMD61, complete Genome.</title>
        <authorList>
            <person name="Zhang J."/>
        </authorList>
    </citation>
    <scope>NUCLEOTIDE SEQUENCE [LARGE SCALE GENOMIC DNA]</scope>
    <source>
        <strain evidence="7 8">YMD61</strain>
    </source>
</reference>
<dbReference type="InterPro" id="IPR051533">
    <property type="entry name" value="WaaL-like"/>
</dbReference>
<evidence type="ECO:0000313" key="7">
    <source>
        <dbReference type="EMBL" id="WGV15395.1"/>
    </source>
</evidence>
<name>A0ABY8Q3G2_9RHOB</name>
<dbReference type="PANTHER" id="PTHR37422:SF13">
    <property type="entry name" value="LIPOPOLYSACCHARIDE BIOSYNTHESIS PROTEIN PA4999-RELATED"/>
    <property type="match status" value="1"/>
</dbReference>
<comment type="subcellular location">
    <subcellularLocation>
        <location evidence="1">Membrane</location>
        <topology evidence="1">Multi-pass membrane protein</topology>
    </subcellularLocation>
</comment>
<evidence type="ECO:0000256" key="1">
    <source>
        <dbReference type="ARBA" id="ARBA00004141"/>
    </source>
</evidence>
<dbReference type="InterPro" id="IPR007016">
    <property type="entry name" value="O-antigen_ligase-rel_domated"/>
</dbReference>
<feature type="transmembrane region" description="Helical" evidence="5">
    <location>
        <begin position="58"/>
        <end position="76"/>
    </location>
</feature>
<keyword evidence="7" id="KW-0436">Ligase</keyword>
<evidence type="ECO:0000259" key="6">
    <source>
        <dbReference type="Pfam" id="PF04932"/>
    </source>
</evidence>
<sequence>MMRLWHGLFLAGTALLLVVPNIYLAAPVLLSFAGLFLFRRARNTTPITDPALRASWKALLGGFAAFALTGLLLNIYHGDTDPGAYERLIPFILLPAMAFTIRAGGWPSLPWIAAVGLAALLAGGHAIWEAMIDSNIRAQGAAGNPIKFGHNAVILSGLCTVAALLFPFPNRPFLWRAGLFLAALAAMVASLLSGSKGGWPLFLLFALLAAYMITRHRPLWQRHALAASALSALVTLTLLAPAPLVRDRIATGFNGAVHWFKSGGEVTDRSVSLRFELWTLGLHIFTENPILGAGVEGKDARWAELVATDPYYAVIGPLTSADNDVIDALSNGGIVGALSLLLALLGTWLAFWRWRHHPDAQVMTLARMGLILAPAYLLFGLSVSVFGISIFRAVIVATSITLLALITVRLRGLNKP</sequence>
<feature type="transmembrane region" description="Helical" evidence="5">
    <location>
        <begin position="390"/>
        <end position="410"/>
    </location>
</feature>
<feature type="transmembrane region" description="Helical" evidence="5">
    <location>
        <begin position="148"/>
        <end position="166"/>
    </location>
</feature>
<evidence type="ECO:0000256" key="4">
    <source>
        <dbReference type="ARBA" id="ARBA00023136"/>
    </source>
</evidence>
<feature type="transmembrane region" description="Helical" evidence="5">
    <location>
        <begin position="333"/>
        <end position="352"/>
    </location>
</feature>
<accession>A0ABY8Q3G2</accession>
<feature type="domain" description="O-antigen ligase-related" evidence="6">
    <location>
        <begin position="182"/>
        <end position="340"/>
    </location>
</feature>
<keyword evidence="2 5" id="KW-0812">Transmembrane</keyword>